<sequence>MRRVVGHDGALSSPLLSLGSAGQAGGGFGAAGIAGMGFLKRTIRPRDVPGSPTTGYIPGIFTVVNSDGTGKLIINSATTGGNIVIYDIQNWDDFSDPANSVVSYAPMSPGSSYRITMASDGSHIAFFGSSPCRIYGLSTPWDLTTAVQLSIPSVRYACVSPDGAFLLRILTVGSSPYVTTLEKWNVATPWDFSGIDVDAPDQSQHLPDLWNDGGHGLFMPRQDLISTANRTQNSGYGGQTYRFASPGDITTLEYMGQMQLPDSSGQIAFAPGRVLNAYAGREYLYELM</sequence>
<dbReference type="KEGG" id="php:PhaeoP97_01879"/>
<name>A0A1L3I561_9RHOB</name>
<organism evidence="1 2">
    <name type="scientific">Phaeobacter porticola</name>
    <dbReference type="NCBI Taxonomy" id="1844006"/>
    <lineage>
        <taxon>Bacteria</taxon>
        <taxon>Pseudomonadati</taxon>
        <taxon>Pseudomonadota</taxon>
        <taxon>Alphaproteobacteria</taxon>
        <taxon>Rhodobacterales</taxon>
        <taxon>Roseobacteraceae</taxon>
        <taxon>Phaeobacter</taxon>
    </lineage>
</organism>
<protein>
    <submittedName>
        <fullName evidence="1">Uncharacterized protein</fullName>
    </submittedName>
</protein>
<gene>
    <name evidence="1" type="ORF">PhaeoP97_01879</name>
</gene>
<accession>A0A1L3I561</accession>
<dbReference type="OrthoDB" id="9912487at2"/>
<dbReference type="SUPFAM" id="SSF50969">
    <property type="entry name" value="YVTN repeat-like/Quinoprotein amine dehydrogenase"/>
    <property type="match status" value="1"/>
</dbReference>
<evidence type="ECO:0000313" key="2">
    <source>
        <dbReference type="Proteomes" id="UP000183859"/>
    </source>
</evidence>
<dbReference type="Proteomes" id="UP000183859">
    <property type="component" value="Chromosome"/>
</dbReference>
<dbReference type="RefSeq" id="WP_072504838.1">
    <property type="nucleotide sequence ID" value="NZ_CP016364.1"/>
</dbReference>
<dbReference type="AlphaFoldDB" id="A0A1L3I561"/>
<reference evidence="2" key="1">
    <citation type="submission" date="2016-07" db="EMBL/GenBank/DDBJ databases">
        <title>Phaeobacter portensis sp. nov., a tropodithietic acid producing bacterium isolated from a German harbor.</title>
        <authorList>
            <person name="Freese H.M."/>
            <person name="Bunk B."/>
            <person name="Breider S."/>
            <person name="Brinkhoff T."/>
        </authorList>
    </citation>
    <scope>NUCLEOTIDE SEQUENCE [LARGE SCALE GENOMIC DNA]</scope>
    <source>
        <strain evidence="2">P97</strain>
    </source>
</reference>
<keyword evidence="2" id="KW-1185">Reference proteome</keyword>
<dbReference type="STRING" id="1844006.PhaeoP97_01879"/>
<proteinExistence type="predicted"/>
<dbReference type="InterPro" id="IPR011044">
    <property type="entry name" value="Quino_amine_DH_bsu"/>
</dbReference>
<dbReference type="EMBL" id="CP016364">
    <property type="protein sequence ID" value="APG47290.1"/>
    <property type="molecule type" value="Genomic_DNA"/>
</dbReference>
<evidence type="ECO:0000313" key="1">
    <source>
        <dbReference type="EMBL" id="APG47290.1"/>
    </source>
</evidence>